<protein>
    <submittedName>
        <fullName evidence="1">Uncharacterized protein</fullName>
    </submittedName>
</protein>
<reference evidence="1 2" key="1">
    <citation type="submission" date="2016-09" db="EMBL/GenBank/DDBJ databases">
        <title>Genomic Taxonomy of the Vibrionaceae.</title>
        <authorList>
            <person name="Gonzalez-Castillo A."/>
            <person name="Gomez-Gil B."/>
            <person name="Enciso-Ibarra K."/>
        </authorList>
    </citation>
    <scope>NUCLEOTIDE SEQUENCE [LARGE SCALE GENOMIC DNA]</scope>
    <source>
        <strain evidence="1 2">CAIM 703</strain>
    </source>
</reference>
<dbReference type="STRING" id="1381081.BIY22_08675"/>
<evidence type="ECO:0000313" key="1">
    <source>
        <dbReference type="EMBL" id="OLQ88228.1"/>
    </source>
</evidence>
<dbReference type="RefSeq" id="WP_075709397.1">
    <property type="nucleotide sequence ID" value="NZ_MJMJ01000023.1"/>
</dbReference>
<name>A0A1Q9HEU6_9VIBR</name>
<evidence type="ECO:0000313" key="2">
    <source>
        <dbReference type="Proteomes" id="UP000186313"/>
    </source>
</evidence>
<dbReference type="AlphaFoldDB" id="A0A1Q9HEU6"/>
<dbReference type="EMBL" id="MJMJ01000023">
    <property type="protein sequence ID" value="OLQ88228.1"/>
    <property type="molecule type" value="Genomic_DNA"/>
</dbReference>
<accession>A0A1Q9HEU6</accession>
<dbReference type="OrthoDB" id="5918297at2"/>
<gene>
    <name evidence="1" type="ORF">BIY22_08675</name>
</gene>
<proteinExistence type="predicted"/>
<comment type="caution">
    <text evidence="1">The sequence shown here is derived from an EMBL/GenBank/DDBJ whole genome shotgun (WGS) entry which is preliminary data.</text>
</comment>
<dbReference type="Proteomes" id="UP000186313">
    <property type="component" value="Unassembled WGS sequence"/>
</dbReference>
<sequence length="89" mass="10153">MSLNDVEQNLQQFVTQLDSFSEAVRQCQRELLDPVDEVTAVLPHTKANTYRMLSTELDSVASKLTHSLAPGLQSGLEYRLHVLRTYLYE</sequence>
<organism evidence="1 2">
    <name type="scientific">Vibrio panuliri</name>
    <dbReference type="NCBI Taxonomy" id="1381081"/>
    <lineage>
        <taxon>Bacteria</taxon>
        <taxon>Pseudomonadati</taxon>
        <taxon>Pseudomonadota</taxon>
        <taxon>Gammaproteobacteria</taxon>
        <taxon>Vibrionales</taxon>
        <taxon>Vibrionaceae</taxon>
        <taxon>Vibrio</taxon>
    </lineage>
</organism>